<dbReference type="SUPFAM" id="SSF103473">
    <property type="entry name" value="MFS general substrate transporter"/>
    <property type="match status" value="1"/>
</dbReference>
<feature type="transmembrane region" description="Helical" evidence="6">
    <location>
        <begin position="272"/>
        <end position="291"/>
    </location>
</feature>
<proteinExistence type="inferred from homology"/>
<dbReference type="InterPro" id="IPR036259">
    <property type="entry name" value="MFS_trans_sf"/>
</dbReference>
<dbReference type="PROSITE" id="PS50850">
    <property type="entry name" value="MFS"/>
    <property type="match status" value="1"/>
</dbReference>
<evidence type="ECO:0000259" key="7">
    <source>
        <dbReference type="PROSITE" id="PS50850"/>
    </source>
</evidence>
<accession>A0A4S2MHH2</accession>
<evidence type="ECO:0000256" key="6">
    <source>
        <dbReference type="SAM" id="Phobius"/>
    </source>
</evidence>
<feature type="transmembrane region" description="Helical" evidence="6">
    <location>
        <begin position="342"/>
        <end position="364"/>
    </location>
</feature>
<dbReference type="GO" id="GO:0140115">
    <property type="term" value="P:export across plasma membrane"/>
    <property type="evidence" value="ECO:0007669"/>
    <property type="project" value="UniProtKB-ARBA"/>
</dbReference>
<evidence type="ECO:0000256" key="5">
    <source>
        <dbReference type="ARBA" id="ARBA00023136"/>
    </source>
</evidence>
<feature type="transmembrane region" description="Helical" evidence="6">
    <location>
        <begin position="401"/>
        <end position="424"/>
    </location>
</feature>
<feature type="domain" description="Major facilitator superfamily (MFS) profile" evidence="7">
    <location>
        <begin position="1"/>
        <end position="429"/>
    </location>
</feature>
<sequence length="437" mass="48112">RWLSTLTLSASSLCVTCTSSIYTMTYSQIIPEFNTPRIIAVLGLTLFVLGLGVGVLFLAPLSEFFGRRPVYVGSFAVFTVCLVPCALAPNMGVMLAFRFLGGVAGSAFLSVAGAGVGDMFEGQELGAPMMVYSGSPFLGPEVGPLIGGFINDHVSWRWTFWVMLIWSGFQLLGLYFLVPESYHPVLLRHHAHHLRKTVDPRYHAPIELSTRSIPHTIATFCTRPFELLIMEPMLTFLCIFTAILLGVLYLFFQAFPRTFGTLHNMGLSEIGLTFLGLFVGMILAVFTDPIWRRIYIHLSTQHGSPQPEFRLPSGVIGSLLVPIGIFWFASTSSASIHPIVPIIGSGFFAFGTLLVFSSVFTYLVEAYPLYAASALASNSFVRSCFAGAFPLFEEQAYEKLGFRGAGCLVGGVTVVMAPGMWIFFKYGQRIRRRSRYA</sequence>
<comment type="similarity">
    <text evidence="2">Belongs to the major facilitator superfamily.</text>
</comment>
<dbReference type="InterPro" id="IPR005829">
    <property type="entry name" value="Sugar_transporter_CS"/>
</dbReference>
<evidence type="ECO:0000313" key="9">
    <source>
        <dbReference type="Proteomes" id="UP000298138"/>
    </source>
</evidence>
<dbReference type="InterPro" id="IPR011701">
    <property type="entry name" value="MFS"/>
</dbReference>
<keyword evidence="4 6" id="KW-1133">Transmembrane helix</keyword>
<dbReference type="GO" id="GO:0042908">
    <property type="term" value="P:xenobiotic transport"/>
    <property type="evidence" value="ECO:0007669"/>
    <property type="project" value="UniProtKB-ARBA"/>
</dbReference>
<dbReference type="PANTHER" id="PTHR23502">
    <property type="entry name" value="MAJOR FACILITATOR SUPERFAMILY"/>
    <property type="match status" value="1"/>
</dbReference>
<feature type="transmembrane region" description="Helical" evidence="6">
    <location>
        <begin position="233"/>
        <end position="252"/>
    </location>
</feature>
<evidence type="ECO:0000313" key="8">
    <source>
        <dbReference type="EMBL" id="TGZ76321.1"/>
    </source>
</evidence>
<dbReference type="PANTHER" id="PTHR23502:SF7">
    <property type="entry name" value="DRUG_PROTON ANTIPORTER YHK8-RELATED"/>
    <property type="match status" value="1"/>
</dbReference>
<feature type="transmembrane region" description="Helical" evidence="6">
    <location>
        <begin position="38"/>
        <end position="58"/>
    </location>
</feature>
<organism evidence="8 9">
    <name type="scientific">Ascodesmis nigricans</name>
    <dbReference type="NCBI Taxonomy" id="341454"/>
    <lineage>
        <taxon>Eukaryota</taxon>
        <taxon>Fungi</taxon>
        <taxon>Dikarya</taxon>
        <taxon>Ascomycota</taxon>
        <taxon>Pezizomycotina</taxon>
        <taxon>Pezizomycetes</taxon>
        <taxon>Pezizales</taxon>
        <taxon>Ascodesmidaceae</taxon>
        <taxon>Ascodesmis</taxon>
    </lineage>
</organism>
<keyword evidence="3 6" id="KW-0812">Transmembrane</keyword>
<dbReference type="GO" id="GO:0022857">
    <property type="term" value="F:transmembrane transporter activity"/>
    <property type="evidence" value="ECO:0007669"/>
    <property type="project" value="InterPro"/>
</dbReference>
<dbReference type="FunCoup" id="A0A4S2MHH2">
    <property type="interactions" value="19"/>
</dbReference>
<feature type="transmembrane region" description="Helical" evidence="6">
    <location>
        <begin position="70"/>
        <end position="89"/>
    </location>
</feature>
<name>A0A4S2MHH2_9PEZI</name>
<feature type="transmembrane region" description="Helical" evidence="6">
    <location>
        <begin position="156"/>
        <end position="178"/>
    </location>
</feature>
<comment type="subcellular location">
    <subcellularLocation>
        <location evidence="1">Membrane</location>
        <topology evidence="1">Multi-pass membrane protein</topology>
    </subcellularLocation>
</comment>
<evidence type="ECO:0000256" key="2">
    <source>
        <dbReference type="ARBA" id="ARBA00008335"/>
    </source>
</evidence>
<dbReference type="OrthoDB" id="3561359at2759"/>
<dbReference type="Proteomes" id="UP000298138">
    <property type="component" value="Unassembled WGS sequence"/>
</dbReference>
<feature type="non-terminal residue" evidence="8">
    <location>
        <position position="1"/>
    </location>
</feature>
<feature type="transmembrane region" description="Helical" evidence="6">
    <location>
        <begin position="311"/>
        <end position="330"/>
    </location>
</feature>
<dbReference type="InterPro" id="IPR020846">
    <property type="entry name" value="MFS_dom"/>
</dbReference>
<dbReference type="Pfam" id="PF07690">
    <property type="entry name" value="MFS_1"/>
    <property type="match status" value="1"/>
</dbReference>
<feature type="non-terminal residue" evidence="8">
    <location>
        <position position="437"/>
    </location>
</feature>
<gene>
    <name evidence="8" type="ORF">EX30DRAFT_292230</name>
</gene>
<dbReference type="InParanoid" id="A0A4S2MHH2"/>
<protein>
    <submittedName>
        <fullName evidence="8">MFS general substrate transporter</fullName>
    </submittedName>
</protein>
<dbReference type="STRING" id="341454.A0A4S2MHH2"/>
<evidence type="ECO:0000256" key="1">
    <source>
        <dbReference type="ARBA" id="ARBA00004141"/>
    </source>
</evidence>
<dbReference type="PROSITE" id="PS00216">
    <property type="entry name" value="SUGAR_TRANSPORT_1"/>
    <property type="match status" value="1"/>
</dbReference>
<feature type="transmembrane region" description="Helical" evidence="6">
    <location>
        <begin position="129"/>
        <end position="150"/>
    </location>
</feature>
<dbReference type="EMBL" id="ML220185">
    <property type="protein sequence ID" value="TGZ76321.1"/>
    <property type="molecule type" value="Genomic_DNA"/>
</dbReference>
<feature type="transmembrane region" description="Helical" evidence="6">
    <location>
        <begin position="95"/>
        <end position="117"/>
    </location>
</feature>
<evidence type="ECO:0000256" key="4">
    <source>
        <dbReference type="ARBA" id="ARBA00022989"/>
    </source>
</evidence>
<dbReference type="FunFam" id="1.20.1250.20:FF:000082">
    <property type="entry name" value="MFS multidrug transporter, putative"/>
    <property type="match status" value="1"/>
</dbReference>
<dbReference type="AlphaFoldDB" id="A0A4S2MHH2"/>
<dbReference type="GO" id="GO:0005886">
    <property type="term" value="C:plasma membrane"/>
    <property type="evidence" value="ECO:0007669"/>
    <property type="project" value="TreeGrafter"/>
</dbReference>
<dbReference type="CDD" id="cd17323">
    <property type="entry name" value="MFS_Tpo1_MDR_like"/>
    <property type="match status" value="1"/>
</dbReference>
<evidence type="ECO:0000256" key="3">
    <source>
        <dbReference type="ARBA" id="ARBA00022692"/>
    </source>
</evidence>
<dbReference type="Gene3D" id="1.20.1250.20">
    <property type="entry name" value="MFS general substrate transporter like domains"/>
    <property type="match status" value="1"/>
</dbReference>
<keyword evidence="9" id="KW-1185">Reference proteome</keyword>
<keyword evidence="5 6" id="KW-0472">Membrane</keyword>
<reference evidence="8 9" key="1">
    <citation type="submission" date="2019-04" db="EMBL/GenBank/DDBJ databases">
        <title>Comparative genomics and transcriptomics to analyze fruiting body development in filamentous ascomycetes.</title>
        <authorList>
            <consortium name="DOE Joint Genome Institute"/>
            <person name="Lutkenhaus R."/>
            <person name="Traeger S."/>
            <person name="Breuer J."/>
            <person name="Kuo A."/>
            <person name="Lipzen A."/>
            <person name="Pangilinan J."/>
            <person name="Dilworth D."/>
            <person name="Sandor L."/>
            <person name="Poggeler S."/>
            <person name="Barry K."/>
            <person name="Grigoriev I.V."/>
            <person name="Nowrousian M."/>
        </authorList>
    </citation>
    <scope>NUCLEOTIDE SEQUENCE [LARGE SCALE GENOMIC DNA]</scope>
    <source>
        <strain evidence="8 9">CBS 389.68</strain>
    </source>
</reference>